<protein>
    <submittedName>
        <fullName evidence="7">C40 family peptidase</fullName>
    </submittedName>
</protein>
<evidence type="ECO:0000256" key="5">
    <source>
        <dbReference type="SAM" id="SignalP"/>
    </source>
</evidence>
<evidence type="ECO:0000259" key="6">
    <source>
        <dbReference type="PROSITE" id="PS51935"/>
    </source>
</evidence>
<feature type="chain" id="PRO_5047431195" evidence="5">
    <location>
        <begin position="27"/>
        <end position="174"/>
    </location>
</feature>
<keyword evidence="3" id="KW-0378">Hydrolase</keyword>
<evidence type="ECO:0000313" key="8">
    <source>
        <dbReference type="Proteomes" id="UP001180087"/>
    </source>
</evidence>
<dbReference type="Pfam" id="PF00877">
    <property type="entry name" value="NLPC_P60"/>
    <property type="match status" value="1"/>
</dbReference>
<evidence type="ECO:0000256" key="3">
    <source>
        <dbReference type="ARBA" id="ARBA00022801"/>
    </source>
</evidence>
<dbReference type="RefSeq" id="WP_348027498.1">
    <property type="nucleotide sequence ID" value="NZ_CP129113.1"/>
</dbReference>
<dbReference type="PANTHER" id="PTHR47053:SF1">
    <property type="entry name" value="MUREIN DD-ENDOPEPTIDASE MEPH-RELATED"/>
    <property type="match status" value="1"/>
</dbReference>
<dbReference type="InterPro" id="IPR051202">
    <property type="entry name" value="Peptidase_C40"/>
</dbReference>
<keyword evidence="5" id="KW-0732">Signal</keyword>
<name>A0ABY9KXN3_9BACI</name>
<keyword evidence="2" id="KW-0645">Protease</keyword>
<evidence type="ECO:0000256" key="1">
    <source>
        <dbReference type="ARBA" id="ARBA00007074"/>
    </source>
</evidence>
<feature type="signal peptide" evidence="5">
    <location>
        <begin position="1"/>
        <end position="26"/>
    </location>
</feature>
<dbReference type="SUPFAM" id="SSF54001">
    <property type="entry name" value="Cysteine proteinases"/>
    <property type="match status" value="1"/>
</dbReference>
<organism evidence="7 8">
    <name type="scientific">Aciduricibacillus chroicocephali</name>
    <dbReference type="NCBI Taxonomy" id="3054939"/>
    <lineage>
        <taxon>Bacteria</taxon>
        <taxon>Bacillati</taxon>
        <taxon>Bacillota</taxon>
        <taxon>Bacilli</taxon>
        <taxon>Bacillales</taxon>
        <taxon>Bacillaceae</taxon>
        <taxon>Aciduricibacillus</taxon>
    </lineage>
</organism>
<evidence type="ECO:0000256" key="2">
    <source>
        <dbReference type="ARBA" id="ARBA00022670"/>
    </source>
</evidence>
<evidence type="ECO:0000313" key="7">
    <source>
        <dbReference type="EMBL" id="WLV24457.1"/>
    </source>
</evidence>
<evidence type="ECO:0000256" key="4">
    <source>
        <dbReference type="ARBA" id="ARBA00022807"/>
    </source>
</evidence>
<feature type="domain" description="NlpC/P60" evidence="6">
    <location>
        <begin position="40"/>
        <end position="162"/>
    </location>
</feature>
<keyword evidence="8" id="KW-1185">Reference proteome</keyword>
<proteinExistence type="inferred from homology"/>
<gene>
    <name evidence="7" type="ORF">QR721_12555</name>
</gene>
<dbReference type="EMBL" id="CP129113">
    <property type="protein sequence ID" value="WLV24457.1"/>
    <property type="molecule type" value="Genomic_DNA"/>
</dbReference>
<accession>A0ABY9KXN3</accession>
<dbReference type="Gene3D" id="3.90.1720.10">
    <property type="entry name" value="endopeptidase domain like (from Nostoc punctiforme)"/>
    <property type="match status" value="1"/>
</dbReference>
<sequence length="174" mass="18951">MKITKKTIIAAVAATSLTIGAIPAYAATPAKTVKAPTAQQQKDSKVVTYAKSLIGTPYKKDGTTKKGFDASGYVQHVYAKFNVQVPRTIKDIYKPGKNVKKPQQGDLVFFDTKNKKPREANFVGIYIGNDEFIAVTVNKGVSTQSLKADYWKKAFLGAQKAPTTPIKKAPVKKK</sequence>
<keyword evidence="4" id="KW-0788">Thiol protease</keyword>
<dbReference type="InterPro" id="IPR038765">
    <property type="entry name" value="Papain-like_cys_pep_sf"/>
</dbReference>
<dbReference type="InterPro" id="IPR000064">
    <property type="entry name" value="NLP_P60_dom"/>
</dbReference>
<reference evidence="7" key="1">
    <citation type="submission" date="2023-06" db="EMBL/GenBank/DDBJ databases">
        <title>A Treasure from Seagulls: Isolation and Description of Aciduricobacillus qingdaonensis gen. nov., sp. nov., a Rare Obligately Uric Acid-utilizing Member in the Family Bacillaceae.</title>
        <authorList>
            <person name="Liu W."/>
            <person name="Wang B."/>
        </authorList>
    </citation>
    <scope>NUCLEOTIDE SEQUENCE</scope>
    <source>
        <strain evidence="7">44XB</strain>
    </source>
</reference>
<dbReference type="PANTHER" id="PTHR47053">
    <property type="entry name" value="MUREIN DD-ENDOPEPTIDASE MEPH-RELATED"/>
    <property type="match status" value="1"/>
</dbReference>
<comment type="similarity">
    <text evidence="1">Belongs to the peptidase C40 family.</text>
</comment>
<dbReference type="Proteomes" id="UP001180087">
    <property type="component" value="Chromosome"/>
</dbReference>
<dbReference type="PROSITE" id="PS51935">
    <property type="entry name" value="NLPC_P60"/>
    <property type="match status" value="1"/>
</dbReference>